<organism evidence="3 4">
    <name type="scientific">Ramalina farinacea</name>
    <dbReference type="NCBI Taxonomy" id="258253"/>
    <lineage>
        <taxon>Eukaryota</taxon>
        <taxon>Fungi</taxon>
        <taxon>Dikarya</taxon>
        <taxon>Ascomycota</taxon>
        <taxon>Pezizomycotina</taxon>
        <taxon>Lecanoromycetes</taxon>
        <taxon>OSLEUM clade</taxon>
        <taxon>Lecanoromycetidae</taxon>
        <taxon>Lecanorales</taxon>
        <taxon>Lecanorineae</taxon>
        <taxon>Ramalinaceae</taxon>
        <taxon>Ramalina</taxon>
    </lineage>
</organism>
<proteinExistence type="predicted"/>
<evidence type="ECO:0000313" key="3">
    <source>
        <dbReference type="EMBL" id="MDI1485093.1"/>
    </source>
</evidence>
<name>A0AA43QI21_9LECA</name>
<feature type="compositionally biased region" description="Low complexity" evidence="1">
    <location>
        <begin position="220"/>
        <end position="234"/>
    </location>
</feature>
<feature type="region of interest" description="Disordered" evidence="1">
    <location>
        <begin position="533"/>
        <end position="632"/>
    </location>
</feature>
<feature type="domain" description="Hpc2-related" evidence="2">
    <location>
        <begin position="487"/>
        <end position="527"/>
    </location>
</feature>
<dbReference type="Proteomes" id="UP001161017">
    <property type="component" value="Unassembled WGS sequence"/>
</dbReference>
<feature type="compositionally biased region" description="Polar residues" evidence="1">
    <location>
        <begin position="318"/>
        <end position="329"/>
    </location>
</feature>
<sequence>MPGITSMRESQNGHSSSPELSSPPSGNFSPPHLAAKAEDFGGRLENGINVSLIDNGHEKTAKRSAVRDSAAPKRPRKKKEPDSSNTLLNQHGEEIKQKKPRIQRGTGPRAMRKKAELEAKKAAEEAELQAAAQQHSKSQPGFVRPALPPPPSNPNNSFQIPAPPQSGNREAIPASYTQSLAAHNPSPRPLSGQNYDPIRSSTLTPGLESPMHAANTPTKPATAISAARSPSISSLVDPPNSTRSYTPYLQQSKRDTEFKPTSPRDVTKSRLSPPPLRTTLPDSKSPPLQLVDHAISSTHAIEANGANLAPPLAPPKTGTITTKAPLNSTKGPSSGSHSPKPAPRKEAAPLPTAGSGLLSGAMFGGANGAESPAGEKSAPTVIIHVQLKGDNNTINFTKLAEAKYGFNALHPRLAAQKDRLARVAAAGAALENANRAPLGGQSADDMSVDLSNDEGDNSNIEMGGMDDRNGFGLKSGEDTGEAPKRRKRIMKEDMYDKDDDFIDDAEQIWEEQAAVSKDGFFVYSGPLVPEGEEAKVERAAANPPKRGGRGGGRGGRGGGAGGRGRAGKDNKDGKPVVKRVRRSRSQIERDARDEAQRKAKKDSLTLLASKPATTVPSQPMGGPMQHQQQMPT</sequence>
<feature type="compositionally biased region" description="Gly residues" evidence="1">
    <location>
        <begin position="549"/>
        <end position="564"/>
    </location>
</feature>
<feature type="compositionally biased region" description="Basic and acidic residues" evidence="1">
    <location>
        <begin position="465"/>
        <end position="483"/>
    </location>
</feature>
<feature type="compositionally biased region" description="Low complexity" evidence="1">
    <location>
        <begin position="618"/>
        <end position="632"/>
    </location>
</feature>
<feature type="compositionally biased region" description="Low complexity" evidence="1">
    <location>
        <begin position="15"/>
        <end position="25"/>
    </location>
</feature>
<feature type="region of interest" description="Disordered" evidence="1">
    <location>
        <begin position="460"/>
        <end position="491"/>
    </location>
</feature>
<evidence type="ECO:0000313" key="4">
    <source>
        <dbReference type="Proteomes" id="UP001161017"/>
    </source>
</evidence>
<feature type="compositionally biased region" description="Low complexity" evidence="1">
    <location>
        <begin position="330"/>
        <end position="339"/>
    </location>
</feature>
<dbReference type="Pfam" id="PF08729">
    <property type="entry name" value="HUN"/>
    <property type="match status" value="1"/>
</dbReference>
<gene>
    <name evidence="3" type="primary">HPC2</name>
    <name evidence="3" type="ORF">OHK93_000228</name>
</gene>
<feature type="compositionally biased region" description="Polar residues" evidence="1">
    <location>
        <begin position="191"/>
        <end position="204"/>
    </location>
</feature>
<dbReference type="EMBL" id="JAPUFD010000001">
    <property type="protein sequence ID" value="MDI1485093.1"/>
    <property type="molecule type" value="Genomic_DNA"/>
</dbReference>
<dbReference type="AlphaFoldDB" id="A0AA43QI21"/>
<evidence type="ECO:0000259" key="2">
    <source>
        <dbReference type="Pfam" id="PF08729"/>
    </source>
</evidence>
<comment type="caution">
    <text evidence="3">The sequence shown here is derived from an EMBL/GenBank/DDBJ whole genome shotgun (WGS) entry which is preliminary data.</text>
</comment>
<evidence type="ECO:0000256" key="1">
    <source>
        <dbReference type="SAM" id="MobiDB-lite"/>
    </source>
</evidence>
<reference evidence="3" key="1">
    <citation type="journal article" date="2023" name="Genome Biol. Evol.">
        <title>First Whole Genome Sequence and Flow Cytometry Genome Size Data for the Lichen-Forming Fungus Ramalina farinacea (Ascomycota).</title>
        <authorList>
            <person name="Llewellyn T."/>
            <person name="Mian S."/>
            <person name="Hill R."/>
            <person name="Leitch I.J."/>
            <person name="Gaya E."/>
        </authorList>
    </citation>
    <scope>NUCLEOTIDE SEQUENCE</scope>
    <source>
        <strain evidence="3">LIQ254RAFAR</strain>
    </source>
</reference>
<feature type="compositionally biased region" description="Polar residues" evidence="1">
    <location>
        <begin position="239"/>
        <end position="251"/>
    </location>
</feature>
<dbReference type="InterPro" id="IPR014840">
    <property type="entry name" value="HRD"/>
</dbReference>
<feature type="compositionally biased region" description="Basic and acidic residues" evidence="1">
    <location>
        <begin position="585"/>
        <end position="603"/>
    </location>
</feature>
<feature type="region of interest" description="Disordered" evidence="1">
    <location>
        <begin position="1"/>
        <end position="374"/>
    </location>
</feature>
<feature type="compositionally biased region" description="Basic and acidic residues" evidence="1">
    <location>
        <begin position="566"/>
        <end position="575"/>
    </location>
</feature>
<feature type="compositionally biased region" description="Basic and acidic residues" evidence="1">
    <location>
        <begin position="113"/>
        <end position="124"/>
    </location>
</feature>
<protein>
    <submittedName>
        <fullName evidence="3">HIR complex subunit</fullName>
    </submittedName>
</protein>
<accession>A0AA43QI21</accession>
<keyword evidence="4" id="KW-1185">Reference proteome</keyword>